<organism evidence="4 5">
    <name type="scientific">Phlebiopsis gigantea (strain 11061_1 CR5-6)</name>
    <name type="common">White-rot fungus</name>
    <name type="synonym">Peniophora gigantea</name>
    <dbReference type="NCBI Taxonomy" id="745531"/>
    <lineage>
        <taxon>Eukaryota</taxon>
        <taxon>Fungi</taxon>
        <taxon>Dikarya</taxon>
        <taxon>Basidiomycota</taxon>
        <taxon>Agaricomycotina</taxon>
        <taxon>Agaricomycetes</taxon>
        <taxon>Polyporales</taxon>
        <taxon>Phanerochaetaceae</taxon>
        <taxon>Phlebiopsis</taxon>
    </lineage>
</organism>
<dbReference type="GO" id="GO:0004045">
    <property type="term" value="F:peptidyl-tRNA hydrolase activity"/>
    <property type="evidence" value="ECO:0007669"/>
    <property type="project" value="InterPro"/>
</dbReference>
<dbReference type="EMBL" id="KN840445">
    <property type="protein sequence ID" value="KIP11581.1"/>
    <property type="molecule type" value="Genomic_DNA"/>
</dbReference>
<dbReference type="HOGENOM" id="CLU_062456_2_3_1"/>
<evidence type="ECO:0000256" key="3">
    <source>
        <dbReference type="ARBA" id="ARBA00022884"/>
    </source>
</evidence>
<evidence type="ECO:0000313" key="4">
    <source>
        <dbReference type="EMBL" id="KIP11581.1"/>
    </source>
</evidence>
<accession>A0A0C3S605</accession>
<keyword evidence="2" id="KW-0378">Hydrolase</keyword>
<dbReference type="OrthoDB" id="1711136at2759"/>
<dbReference type="Pfam" id="PF01195">
    <property type="entry name" value="Pept_tRNA_hydro"/>
    <property type="match status" value="1"/>
</dbReference>
<name>A0A0C3S605_PHLG1</name>
<dbReference type="AlphaFoldDB" id="A0A0C3S605"/>
<dbReference type="PANTHER" id="PTHR17224">
    <property type="entry name" value="PEPTIDYL-TRNA HYDROLASE"/>
    <property type="match status" value="1"/>
</dbReference>
<dbReference type="Gene3D" id="3.40.50.1470">
    <property type="entry name" value="Peptidyl-tRNA hydrolase"/>
    <property type="match status" value="1"/>
</dbReference>
<dbReference type="Proteomes" id="UP000053257">
    <property type="component" value="Unassembled WGS sequence"/>
</dbReference>
<evidence type="ECO:0008006" key="6">
    <source>
        <dbReference type="Google" id="ProtNLM"/>
    </source>
</evidence>
<keyword evidence="5" id="KW-1185">Reference proteome</keyword>
<reference evidence="4 5" key="1">
    <citation type="journal article" date="2014" name="PLoS Genet.">
        <title>Analysis of the Phlebiopsis gigantea genome, transcriptome and secretome provides insight into its pioneer colonization strategies of wood.</title>
        <authorList>
            <person name="Hori C."/>
            <person name="Ishida T."/>
            <person name="Igarashi K."/>
            <person name="Samejima M."/>
            <person name="Suzuki H."/>
            <person name="Master E."/>
            <person name="Ferreira P."/>
            <person name="Ruiz-Duenas F.J."/>
            <person name="Held B."/>
            <person name="Canessa P."/>
            <person name="Larrondo L.F."/>
            <person name="Schmoll M."/>
            <person name="Druzhinina I.S."/>
            <person name="Kubicek C.P."/>
            <person name="Gaskell J.A."/>
            <person name="Kersten P."/>
            <person name="St John F."/>
            <person name="Glasner J."/>
            <person name="Sabat G."/>
            <person name="Splinter BonDurant S."/>
            <person name="Syed K."/>
            <person name="Yadav J."/>
            <person name="Mgbeahuruike A.C."/>
            <person name="Kovalchuk A."/>
            <person name="Asiegbu F.O."/>
            <person name="Lackner G."/>
            <person name="Hoffmeister D."/>
            <person name="Rencoret J."/>
            <person name="Gutierrez A."/>
            <person name="Sun H."/>
            <person name="Lindquist E."/>
            <person name="Barry K."/>
            <person name="Riley R."/>
            <person name="Grigoriev I.V."/>
            <person name="Henrissat B."/>
            <person name="Kues U."/>
            <person name="Berka R.M."/>
            <person name="Martinez A.T."/>
            <person name="Covert S.F."/>
            <person name="Blanchette R.A."/>
            <person name="Cullen D."/>
        </authorList>
    </citation>
    <scope>NUCLEOTIDE SEQUENCE [LARGE SCALE GENOMIC DNA]</scope>
    <source>
        <strain evidence="4 5">11061_1 CR5-6</strain>
    </source>
</reference>
<evidence type="ECO:0000313" key="5">
    <source>
        <dbReference type="Proteomes" id="UP000053257"/>
    </source>
</evidence>
<dbReference type="InterPro" id="IPR036416">
    <property type="entry name" value="Pept_tRNA_hydro_sf"/>
</dbReference>
<dbReference type="SUPFAM" id="SSF53178">
    <property type="entry name" value="Peptidyl-tRNA hydrolase-like"/>
    <property type="match status" value="1"/>
</dbReference>
<gene>
    <name evidence="4" type="ORF">PHLGIDRAFT_99377</name>
</gene>
<proteinExistence type="predicted"/>
<evidence type="ECO:0000256" key="1">
    <source>
        <dbReference type="ARBA" id="ARBA00022555"/>
    </source>
</evidence>
<protein>
    <recommendedName>
        <fullName evidence="6">Peptidyl-tRNA hydrolase</fullName>
    </recommendedName>
</protein>
<dbReference type="NCBIfam" id="TIGR00447">
    <property type="entry name" value="pth"/>
    <property type="match status" value="1"/>
</dbReference>
<dbReference type="PANTHER" id="PTHR17224:SF1">
    <property type="entry name" value="PEPTIDYL-TRNA HYDROLASE"/>
    <property type="match status" value="1"/>
</dbReference>
<dbReference type="GO" id="GO:0000049">
    <property type="term" value="F:tRNA binding"/>
    <property type="evidence" value="ECO:0007669"/>
    <property type="project" value="UniProtKB-KW"/>
</dbReference>
<dbReference type="STRING" id="745531.A0A0C3S605"/>
<keyword evidence="1" id="KW-0820">tRNA-binding</keyword>
<keyword evidence="3" id="KW-0694">RNA-binding</keyword>
<dbReference type="InterPro" id="IPR001328">
    <property type="entry name" value="Pept_tRNA_hydro"/>
</dbReference>
<evidence type="ECO:0000256" key="2">
    <source>
        <dbReference type="ARBA" id="ARBA00022801"/>
    </source>
</evidence>
<sequence>MTTGVHRAGLPVKLLVAGLGNLPFPLTRHSLGHYIVDSLADRLGVRLAYEKNVDGFMGSTTVELSSMSGRDVTVTLLKPKPYMNLSGLPVRKALQRQSLSPESLVVIHDSVNHRPGYLSPKFGGSAEGHNGVASIVANLANDKNFHRLRAGIGRSESDLKDYVLGRLSSFEKEYWAVDGRGVDLVLDALDKISQKRP</sequence>